<protein>
    <submittedName>
        <fullName evidence="2">Uncharacterized protein</fullName>
    </submittedName>
</protein>
<feature type="compositionally biased region" description="Basic and acidic residues" evidence="1">
    <location>
        <begin position="1"/>
        <end position="13"/>
    </location>
</feature>
<evidence type="ECO:0000313" key="2">
    <source>
        <dbReference type="EMBL" id="GBM15697.1"/>
    </source>
</evidence>
<dbReference type="AlphaFoldDB" id="A0A4Y2DHT3"/>
<organism evidence="2 3">
    <name type="scientific">Araneus ventricosus</name>
    <name type="common">Orbweaver spider</name>
    <name type="synonym">Epeira ventricosa</name>
    <dbReference type="NCBI Taxonomy" id="182803"/>
    <lineage>
        <taxon>Eukaryota</taxon>
        <taxon>Metazoa</taxon>
        <taxon>Ecdysozoa</taxon>
        <taxon>Arthropoda</taxon>
        <taxon>Chelicerata</taxon>
        <taxon>Arachnida</taxon>
        <taxon>Araneae</taxon>
        <taxon>Araneomorphae</taxon>
        <taxon>Entelegynae</taxon>
        <taxon>Araneoidea</taxon>
        <taxon>Araneidae</taxon>
        <taxon>Araneus</taxon>
    </lineage>
</organism>
<feature type="compositionally biased region" description="Basic residues" evidence="1">
    <location>
        <begin position="51"/>
        <end position="65"/>
    </location>
</feature>
<name>A0A4Y2DHT3_ARAVE</name>
<keyword evidence="3" id="KW-1185">Reference proteome</keyword>
<dbReference type="Proteomes" id="UP000499080">
    <property type="component" value="Unassembled WGS sequence"/>
</dbReference>
<evidence type="ECO:0000313" key="3">
    <source>
        <dbReference type="Proteomes" id="UP000499080"/>
    </source>
</evidence>
<sequence length="104" mass="11706">MPSGKIAEEDPKQHGGTGAPPSSPIPWHSNGWDEDPSLNRIPANMCWSEPHKHHSNHQQRAKATHNRLSTISPVSVLFHQYKIQKYSNTKNKSVNLPLLQNNIN</sequence>
<comment type="caution">
    <text evidence="2">The sequence shown here is derived from an EMBL/GenBank/DDBJ whole genome shotgun (WGS) entry which is preliminary data.</text>
</comment>
<accession>A0A4Y2DHT3</accession>
<reference evidence="2 3" key="1">
    <citation type="journal article" date="2019" name="Sci. Rep.">
        <title>Orb-weaving spider Araneus ventricosus genome elucidates the spidroin gene catalogue.</title>
        <authorList>
            <person name="Kono N."/>
            <person name="Nakamura H."/>
            <person name="Ohtoshi R."/>
            <person name="Moran D.A.P."/>
            <person name="Shinohara A."/>
            <person name="Yoshida Y."/>
            <person name="Fujiwara M."/>
            <person name="Mori M."/>
            <person name="Tomita M."/>
            <person name="Arakawa K."/>
        </authorList>
    </citation>
    <scope>NUCLEOTIDE SEQUENCE [LARGE SCALE GENOMIC DNA]</scope>
</reference>
<feature type="region of interest" description="Disordered" evidence="1">
    <location>
        <begin position="1"/>
        <end position="68"/>
    </location>
</feature>
<dbReference type="EMBL" id="BGPR01000363">
    <property type="protein sequence ID" value="GBM15697.1"/>
    <property type="molecule type" value="Genomic_DNA"/>
</dbReference>
<proteinExistence type="predicted"/>
<evidence type="ECO:0000256" key="1">
    <source>
        <dbReference type="SAM" id="MobiDB-lite"/>
    </source>
</evidence>
<gene>
    <name evidence="2" type="ORF">AVEN_262871_1</name>
</gene>